<evidence type="ECO:0000256" key="4">
    <source>
        <dbReference type="ARBA" id="ARBA00022840"/>
    </source>
</evidence>
<dbReference type="PANTHER" id="PTHR46239:SF1">
    <property type="entry name" value="DNA REPAIR PROTEIN RAD51 HOMOLOG 3"/>
    <property type="match status" value="1"/>
</dbReference>
<dbReference type="GO" id="GO:0140664">
    <property type="term" value="F:ATP-dependent DNA damage sensor activity"/>
    <property type="evidence" value="ECO:0007669"/>
    <property type="project" value="InterPro"/>
</dbReference>
<evidence type="ECO:0000259" key="8">
    <source>
        <dbReference type="PROSITE" id="PS50162"/>
    </source>
</evidence>
<keyword evidence="5" id="KW-0234">DNA repair</keyword>
<sequence length="267" mass="29743">MNALSCLKFDLEAKCIPTGCENLDMALGSGIRLGSITEFVGNSGAGKTQLSLQLVFNTILPSPVGLIDGDAVYISTRRNFCPQRVIHLADVSVSLWENSFSKNKNRSLDFRTNYTNEKALSRIHHKLVQRIPELISTVYQLDLLAIKHPNIRLVVIDSFSSLLRNLEPSERIRIVYELFHVLQNFATTNQSAVIITNDLTPHVTPNSMEPAMMKPALGDAYHHRLSQRILLNKEDEKQITVAQILKNLNGGPAQCKIKVVDDGVKDA</sequence>
<dbReference type="OrthoDB" id="5957327at2759"/>
<dbReference type="GO" id="GO:0008821">
    <property type="term" value="F:crossover junction DNA endonuclease activity"/>
    <property type="evidence" value="ECO:0007669"/>
    <property type="project" value="TreeGrafter"/>
</dbReference>
<evidence type="ECO:0000313" key="10">
    <source>
        <dbReference type="Proteomes" id="UP000183832"/>
    </source>
</evidence>
<organism evidence="9 10">
    <name type="scientific">Clunio marinus</name>
    <dbReference type="NCBI Taxonomy" id="568069"/>
    <lineage>
        <taxon>Eukaryota</taxon>
        <taxon>Metazoa</taxon>
        <taxon>Ecdysozoa</taxon>
        <taxon>Arthropoda</taxon>
        <taxon>Hexapoda</taxon>
        <taxon>Insecta</taxon>
        <taxon>Pterygota</taxon>
        <taxon>Neoptera</taxon>
        <taxon>Endopterygota</taxon>
        <taxon>Diptera</taxon>
        <taxon>Nematocera</taxon>
        <taxon>Chironomoidea</taxon>
        <taxon>Chironomidae</taxon>
        <taxon>Clunio</taxon>
    </lineage>
</organism>
<dbReference type="AlphaFoldDB" id="A0A1J1HTN8"/>
<dbReference type="InterPro" id="IPR003593">
    <property type="entry name" value="AAA+_ATPase"/>
</dbReference>
<dbReference type="SMART" id="SM00382">
    <property type="entry name" value="AAA"/>
    <property type="match status" value="1"/>
</dbReference>
<dbReference type="Pfam" id="PF08423">
    <property type="entry name" value="Rad51"/>
    <property type="match status" value="1"/>
</dbReference>
<keyword evidence="6" id="KW-0539">Nucleus</keyword>
<dbReference type="GO" id="GO:0000707">
    <property type="term" value="P:meiotic DNA recombinase assembly"/>
    <property type="evidence" value="ECO:0007669"/>
    <property type="project" value="TreeGrafter"/>
</dbReference>
<evidence type="ECO:0000256" key="7">
    <source>
        <dbReference type="ARBA" id="ARBA00040674"/>
    </source>
</evidence>
<dbReference type="InterPro" id="IPR020588">
    <property type="entry name" value="RecA_ATP-bd"/>
</dbReference>
<dbReference type="GO" id="GO:0033063">
    <property type="term" value="C:Rad51B-Rad51C-Rad51D-XRCC2 complex"/>
    <property type="evidence" value="ECO:0007669"/>
    <property type="project" value="TreeGrafter"/>
</dbReference>
<evidence type="ECO:0000256" key="2">
    <source>
        <dbReference type="ARBA" id="ARBA00022741"/>
    </source>
</evidence>
<evidence type="ECO:0000256" key="5">
    <source>
        <dbReference type="ARBA" id="ARBA00023204"/>
    </source>
</evidence>
<name>A0A1J1HTN8_9DIPT</name>
<evidence type="ECO:0000256" key="1">
    <source>
        <dbReference type="ARBA" id="ARBA00004123"/>
    </source>
</evidence>
<keyword evidence="4" id="KW-0067">ATP-binding</keyword>
<dbReference type="InterPro" id="IPR052093">
    <property type="entry name" value="HR_Repair_Mediator"/>
</dbReference>
<dbReference type="GO" id="GO:0007131">
    <property type="term" value="P:reciprocal meiotic recombination"/>
    <property type="evidence" value="ECO:0007669"/>
    <property type="project" value="TreeGrafter"/>
</dbReference>
<evidence type="ECO:0000256" key="3">
    <source>
        <dbReference type="ARBA" id="ARBA00022763"/>
    </source>
</evidence>
<dbReference type="PANTHER" id="PTHR46239">
    <property type="entry name" value="DNA REPAIR PROTEIN RAD51 HOMOLOG 3 RAD51C"/>
    <property type="match status" value="1"/>
</dbReference>
<evidence type="ECO:0000256" key="6">
    <source>
        <dbReference type="ARBA" id="ARBA00023242"/>
    </source>
</evidence>
<dbReference type="Gene3D" id="3.40.50.300">
    <property type="entry name" value="P-loop containing nucleotide triphosphate hydrolases"/>
    <property type="match status" value="1"/>
</dbReference>
<dbReference type="GO" id="GO:0033065">
    <property type="term" value="C:Rad51C-XRCC3 complex"/>
    <property type="evidence" value="ECO:0007669"/>
    <property type="project" value="TreeGrafter"/>
</dbReference>
<dbReference type="STRING" id="568069.A0A1J1HTN8"/>
<comment type="subcellular location">
    <subcellularLocation>
        <location evidence="1">Nucleus</location>
    </subcellularLocation>
</comment>
<accession>A0A1J1HTN8</accession>
<keyword evidence="2" id="KW-0547">Nucleotide-binding</keyword>
<dbReference type="SUPFAM" id="SSF52540">
    <property type="entry name" value="P-loop containing nucleoside triphosphate hydrolases"/>
    <property type="match status" value="1"/>
</dbReference>
<dbReference type="GO" id="GO:0005524">
    <property type="term" value="F:ATP binding"/>
    <property type="evidence" value="ECO:0007669"/>
    <property type="project" value="UniProtKB-KW"/>
</dbReference>
<dbReference type="InterPro" id="IPR027417">
    <property type="entry name" value="P-loop_NTPase"/>
</dbReference>
<keyword evidence="10" id="KW-1185">Reference proteome</keyword>
<dbReference type="InterPro" id="IPR013632">
    <property type="entry name" value="Rad51_C"/>
</dbReference>
<dbReference type="GO" id="GO:0000400">
    <property type="term" value="F:four-way junction DNA binding"/>
    <property type="evidence" value="ECO:0007669"/>
    <property type="project" value="TreeGrafter"/>
</dbReference>
<dbReference type="EMBL" id="CVRI01000020">
    <property type="protein sequence ID" value="CRK91365.1"/>
    <property type="molecule type" value="Genomic_DNA"/>
</dbReference>
<dbReference type="GO" id="GO:0005657">
    <property type="term" value="C:replication fork"/>
    <property type="evidence" value="ECO:0007669"/>
    <property type="project" value="TreeGrafter"/>
</dbReference>
<proteinExistence type="predicted"/>
<gene>
    <name evidence="9" type="ORF">CLUMA_CG005038</name>
</gene>
<dbReference type="Proteomes" id="UP000183832">
    <property type="component" value="Unassembled WGS sequence"/>
</dbReference>
<protein>
    <recommendedName>
        <fullName evidence="7">DNA repair protein RAD51 homolog 3</fullName>
    </recommendedName>
</protein>
<reference evidence="9 10" key="1">
    <citation type="submission" date="2015-04" db="EMBL/GenBank/DDBJ databases">
        <authorList>
            <person name="Syromyatnikov M.Y."/>
            <person name="Popov V.N."/>
        </authorList>
    </citation>
    <scope>NUCLEOTIDE SEQUENCE [LARGE SCALE GENOMIC DNA]</scope>
</reference>
<feature type="domain" description="RecA family profile 1" evidence="8">
    <location>
        <begin position="12"/>
        <end position="199"/>
    </location>
</feature>
<dbReference type="PROSITE" id="PS50162">
    <property type="entry name" value="RECA_2"/>
    <property type="match status" value="1"/>
</dbReference>
<evidence type="ECO:0000313" key="9">
    <source>
        <dbReference type="EMBL" id="CRK91365.1"/>
    </source>
</evidence>
<keyword evidence="3" id="KW-0227">DNA damage</keyword>